<dbReference type="Gramene" id="ERN13290">
    <property type="protein sequence ID" value="ERN13290"/>
    <property type="gene ID" value="AMTR_s00041p00055290"/>
</dbReference>
<feature type="compositionally biased region" description="Basic and acidic residues" evidence="1">
    <location>
        <begin position="59"/>
        <end position="72"/>
    </location>
</feature>
<dbReference type="PANTHER" id="PTHR36595:SF1">
    <property type="entry name" value="TRANSMEMBRANE PROTEIN"/>
    <property type="match status" value="1"/>
</dbReference>
<evidence type="ECO:0000256" key="2">
    <source>
        <dbReference type="SAM" id="SignalP"/>
    </source>
</evidence>
<evidence type="ECO:0000313" key="3">
    <source>
        <dbReference type="EMBL" id="ERN13290.1"/>
    </source>
</evidence>
<gene>
    <name evidence="3" type="ORF">AMTR_s00041p00055290</name>
</gene>
<dbReference type="OMA" id="SAMPEHK"/>
<feature type="region of interest" description="Disordered" evidence="1">
    <location>
        <begin position="54"/>
        <end position="132"/>
    </location>
</feature>
<feature type="compositionally biased region" description="Basic and acidic residues" evidence="1">
    <location>
        <begin position="83"/>
        <end position="104"/>
    </location>
</feature>
<keyword evidence="2" id="KW-0732">Signal</keyword>
<dbReference type="EMBL" id="KI392588">
    <property type="protein sequence ID" value="ERN13290.1"/>
    <property type="molecule type" value="Genomic_DNA"/>
</dbReference>
<evidence type="ECO:0008006" key="5">
    <source>
        <dbReference type="Google" id="ProtNLM"/>
    </source>
</evidence>
<sequence length="164" mass="18585">MAMNPSQAYPTFSLFFMVASFLSLLLASASSSVFMFCTCNLIISILLISSQPESPTPCFEERESAMPEHKIGDEEETGSNIVKKQDEEERGDERESAMPEHKIGDEEETGSNIVKKQDEEERGDEDSKGVAELNRRVEAFIAKFNREMILENERERLQQPLLLC</sequence>
<evidence type="ECO:0000313" key="4">
    <source>
        <dbReference type="Proteomes" id="UP000017836"/>
    </source>
</evidence>
<dbReference type="PANTHER" id="PTHR36595">
    <property type="entry name" value="TRANSMEMBRANE PROTEIN"/>
    <property type="match status" value="1"/>
</dbReference>
<feature type="signal peptide" evidence="2">
    <location>
        <begin position="1"/>
        <end position="31"/>
    </location>
</feature>
<dbReference type="InterPro" id="IPR008480">
    <property type="entry name" value="DUF761_pln"/>
</dbReference>
<accession>W1Q074</accession>
<feature type="chain" id="PRO_5004808323" description="DUF4408 domain-containing protein" evidence="2">
    <location>
        <begin position="32"/>
        <end position="164"/>
    </location>
</feature>
<evidence type="ECO:0000256" key="1">
    <source>
        <dbReference type="SAM" id="MobiDB-lite"/>
    </source>
</evidence>
<keyword evidence="4" id="KW-1185">Reference proteome</keyword>
<reference evidence="4" key="1">
    <citation type="journal article" date="2013" name="Science">
        <title>The Amborella genome and the evolution of flowering plants.</title>
        <authorList>
            <consortium name="Amborella Genome Project"/>
        </authorList>
    </citation>
    <scope>NUCLEOTIDE SEQUENCE [LARGE SCALE GENOMIC DNA]</scope>
</reference>
<feature type="compositionally biased region" description="Basic and acidic residues" evidence="1">
    <location>
        <begin position="115"/>
        <end position="132"/>
    </location>
</feature>
<dbReference type="Pfam" id="PF05553">
    <property type="entry name" value="DUF761"/>
    <property type="match status" value="1"/>
</dbReference>
<dbReference type="AlphaFoldDB" id="W1Q074"/>
<protein>
    <recommendedName>
        <fullName evidence="5">DUF4408 domain-containing protein</fullName>
    </recommendedName>
</protein>
<name>W1Q074_AMBTC</name>
<organism evidence="3 4">
    <name type="scientific">Amborella trichopoda</name>
    <dbReference type="NCBI Taxonomy" id="13333"/>
    <lineage>
        <taxon>Eukaryota</taxon>
        <taxon>Viridiplantae</taxon>
        <taxon>Streptophyta</taxon>
        <taxon>Embryophyta</taxon>
        <taxon>Tracheophyta</taxon>
        <taxon>Spermatophyta</taxon>
        <taxon>Magnoliopsida</taxon>
        <taxon>Amborellales</taxon>
        <taxon>Amborellaceae</taxon>
        <taxon>Amborella</taxon>
    </lineage>
</organism>
<proteinExistence type="predicted"/>
<dbReference type="HOGENOM" id="CLU_1621243_0_0_1"/>
<dbReference type="Proteomes" id="UP000017836">
    <property type="component" value="Unassembled WGS sequence"/>
</dbReference>